<organism evidence="14">
    <name type="scientific">Enterobius vermicularis</name>
    <name type="common">Human pinworm</name>
    <dbReference type="NCBI Taxonomy" id="51028"/>
    <lineage>
        <taxon>Eukaryota</taxon>
        <taxon>Metazoa</taxon>
        <taxon>Ecdysozoa</taxon>
        <taxon>Nematoda</taxon>
        <taxon>Chromadorea</taxon>
        <taxon>Rhabditida</taxon>
        <taxon>Spirurina</taxon>
        <taxon>Oxyuridomorpha</taxon>
        <taxon>Oxyuroidea</taxon>
        <taxon>Oxyuridae</taxon>
        <taxon>Enterobius</taxon>
    </lineage>
</organism>
<keyword evidence="5 10" id="KW-0833">Ubl conjugation pathway</keyword>
<dbReference type="PANTHER" id="PTHR45700">
    <property type="entry name" value="UBIQUITIN-PROTEIN LIGASE E3C"/>
    <property type="match status" value="1"/>
</dbReference>
<proteinExistence type="predicted"/>
<dbReference type="SUPFAM" id="SSF56204">
    <property type="entry name" value="Hect, E3 ligase catalytic domain"/>
    <property type="match status" value="1"/>
</dbReference>
<dbReference type="Proteomes" id="UP000274131">
    <property type="component" value="Unassembled WGS sequence"/>
</dbReference>
<evidence type="ECO:0000313" key="13">
    <source>
        <dbReference type="Proteomes" id="UP000274131"/>
    </source>
</evidence>
<dbReference type="WBParaSite" id="EVEC_0000198501-mRNA-1">
    <property type="protein sequence ID" value="EVEC_0000198501-mRNA-1"/>
    <property type="gene ID" value="EVEC_0000198501"/>
</dbReference>
<dbReference type="Gene3D" id="3.30.2410.10">
    <property type="entry name" value="Hect, E3 ligase catalytic domain"/>
    <property type="match status" value="1"/>
</dbReference>
<name>A0A0N4UWV2_ENTVE</name>
<evidence type="ECO:0000256" key="1">
    <source>
        <dbReference type="ARBA" id="ARBA00000885"/>
    </source>
</evidence>
<dbReference type="CDD" id="cd00078">
    <property type="entry name" value="HECTc"/>
    <property type="match status" value="1"/>
</dbReference>
<evidence type="ECO:0000313" key="12">
    <source>
        <dbReference type="EMBL" id="VDD86550.1"/>
    </source>
</evidence>
<evidence type="ECO:0000256" key="3">
    <source>
        <dbReference type="ARBA" id="ARBA00012485"/>
    </source>
</evidence>
<dbReference type="FunFam" id="3.30.2410.10:FF:000012">
    <property type="entry name" value="Ubiquitin-protein ligase E3B"/>
    <property type="match status" value="1"/>
</dbReference>
<dbReference type="InterPro" id="IPR000569">
    <property type="entry name" value="HECT_dom"/>
</dbReference>
<dbReference type="GO" id="GO:0006511">
    <property type="term" value="P:ubiquitin-dependent protein catabolic process"/>
    <property type="evidence" value="ECO:0007669"/>
    <property type="project" value="TreeGrafter"/>
</dbReference>
<evidence type="ECO:0000256" key="9">
    <source>
        <dbReference type="ARBA" id="ARBA00077267"/>
    </source>
</evidence>
<evidence type="ECO:0000256" key="2">
    <source>
        <dbReference type="ARBA" id="ARBA00004906"/>
    </source>
</evidence>
<evidence type="ECO:0000256" key="5">
    <source>
        <dbReference type="ARBA" id="ARBA00022786"/>
    </source>
</evidence>
<dbReference type="GO" id="GO:0061630">
    <property type="term" value="F:ubiquitin protein ligase activity"/>
    <property type="evidence" value="ECO:0007669"/>
    <property type="project" value="UniProtKB-EC"/>
</dbReference>
<dbReference type="FunFam" id="3.30.2160.10:FF:000002">
    <property type="entry name" value="Putative Ubiquitin-protein ligase E3C"/>
    <property type="match status" value="1"/>
</dbReference>
<comment type="pathway">
    <text evidence="2">Protein modification; protein ubiquitination.</text>
</comment>
<reference evidence="12 13" key="2">
    <citation type="submission" date="2018-10" db="EMBL/GenBank/DDBJ databases">
        <authorList>
            <consortium name="Pathogen Informatics"/>
        </authorList>
    </citation>
    <scope>NUCLEOTIDE SEQUENCE [LARGE SCALE GENOMIC DNA]</scope>
</reference>
<dbReference type="EC" id="2.3.2.26" evidence="3"/>
<dbReference type="Pfam" id="PF00632">
    <property type="entry name" value="HECT"/>
    <property type="match status" value="1"/>
</dbReference>
<keyword evidence="13" id="KW-1185">Reference proteome</keyword>
<dbReference type="GO" id="GO:0000209">
    <property type="term" value="P:protein polyubiquitination"/>
    <property type="evidence" value="ECO:0007669"/>
    <property type="project" value="InterPro"/>
</dbReference>
<keyword evidence="6" id="KW-0770">Synapse</keyword>
<dbReference type="InterPro" id="IPR035983">
    <property type="entry name" value="Hect_E3_ubiquitin_ligase"/>
</dbReference>
<dbReference type="AlphaFoldDB" id="A0A0N4UWV2"/>
<sequence length="972" mass="109919">MLNDDFILRGLFDELLSSFVDLDKARQLPACKSVLRVGLVFVRMSTMQNELERYLQLCRYLILSMNSTDMQRSYASLFLSKCYIQNANRLVHKLFSKIASFSAELKLSKVSDGKALTILVHFMVTYSICNGWALIRDNQQICTVLNQMCSKTISASTLHRMAAGGRLAVSSSTLNGVFSVLFRVVKNSNFSLPELTLFVKHCLTCPVLLIHLSATSIDLLLNNNMFGRCLTAILKSDDLPAVLSGNQTLFLLANLIHLSSRNLEHLVECLIDWTDVVNLLLSRCDKFVLRKKDACSHWHPVFGWYCEPIPHGVESAIPLAIGQLKFLWCKSVVKCFFKDVLSSGSSADSTTTEKTSRTSQSDLRLWKKLNSIRADSKVGSQGQKLPELSMIAVVCQLYQKAIHTFSTLATDITAGLCREDFLLPQLFSYIVHFSPADSGLTYSLSLLSAHSDEVPHFAPLILFANCAATVISILDEDEMYNQGKPFSLEQLQGLAKFCNHFCFRVIWNGYMEVTHASSSSLFNSIYNLCMLLYNRDCRRSFTNEDPKFWLAPDVKSSHIISEFEKKIERSQFLISRMSHLVTLNERILLFRKYVSAEKETYQGTVSTLITVTRNRLLEDGYRQLSMLSSSALKATIRVKFINQQGLDEAGIDQDGVFKEFLELTLKQVFNPDINLFKCSNGQLFPSATSSLHDNHLGLFEFVGRMLAKAIYEGIVTEAHLAPVLLATVLGRHLCAFDELSQLDPELYKSLTYVKHYTATSDVADLSLTFSVTEDELGRFRTVDLVPSGRTIQVTNENRIVYIHRMAQYRVFDQTKSQNRAFVSGFLSVLNASCDIDLRDLRANVQYYGGFHSNHRVIKWLWQILESDFDGEERRLFLKFVTSCSRAPLLGFAYLEPPFSIRCVEVSDDQDQGDTLASVVRGFLAIKRKQNPTRLPTASTCFNLLKLPNYNKKSLLLQKLRYAIHSEPGFELS</sequence>
<evidence type="ECO:0000256" key="8">
    <source>
        <dbReference type="ARBA" id="ARBA00067505"/>
    </source>
</evidence>
<evidence type="ECO:0000256" key="4">
    <source>
        <dbReference type="ARBA" id="ARBA00022679"/>
    </source>
</evidence>
<dbReference type="GO" id="GO:0014069">
    <property type="term" value="C:postsynaptic density"/>
    <property type="evidence" value="ECO:0007669"/>
    <property type="project" value="UniProtKB-SubCell"/>
</dbReference>
<evidence type="ECO:0000259" key="11">
    <source>
        <dbReference type="PROSITE" id="PS50237"/>
    </source>
</evidence>
<feature type="active site" description="Glycyl thioester intermediate" evidence="10">
    <location>
        <position position="940"/>
    </location>
</feature>
<reference evidence="14" key="1">
    <citation type="submission" date="2017-02" db="UniProtKB">
        <authorList>
            <consortium name="WormBaseParasite"/>
        </authorList>
    </citation>
    <scope>IDENTIFICATION</scope>
</reference>
<comment type="subcellular location">
    <subcellularLocation>
        <location evidence="7">Postsynaptic density</location>
    </subcellularLocation>
</comment>
<evidence type="ECO:0000256" key="10">
    <source>
        <dbReference type="PROSITE-ProRule" id="PRU00104"/>
    </source>
</evidence>
<evidence type="ECO:0000256" key="7">
    <source>
        <dbReference type="ARBA" id="ARBA00034105"/>
    </source>
</evidence>
<dbReference type="OrthoDB" id="8068875at2759"/>
<dbReference type="STRING" id="51028.A0A0N4UWV2"/>
<protein>
    <recommendedName>
        <fullName evidence="8">Ubiquitin-protein ligase E3B</fullName>
        <ecNumber evidence="3">2.3.2.26</ecNumber>
    </recommendedName>
    <alternativeName>
        <fullName evidence="9">HECT-type ubiquitin transferase E3B</fullName>
    </alternativeName>
</protein>
<dbReference type="PROSITE" id="PS50237">
    <property type="entry name" value="HECT"/>
    <property type="match status" value="1"/>
</dbReference>
<dbReference type="PANTHER" id="PTHR45700:SF3">
    <property type="entry name" value="UBIQUITIN-PROTEIN LIGASE E3B"/>
    <property type="match status" value="1"/>
</dbReference>
<keyword evidence="4" id="KW-0808">Transferase</keyword>
<dbReference type="Gene3D" id="3.30.2160.10">
    <property type="entry name" value="Hect, E3 ligase catalytic domain"/>
    <property type="match status" value="1"/>
</dbReference>
<gene>
    <name evidence="12" type="ORF">EVEC_LOCUS1693</name>
</gene>
<dbReference type="SMART" id="SM00119">
    <property type="entry name" value="HECTc"/>
    <property type="match status" value="1"/>
</dbReference>
<dbReference type="InterPro" id="IPR044611">
    <property type="entry name" value="E3A/B/C-like"/>
</dbReference>
<dbReference type="Gene3D" id="3.90.1750.10">
    <property type="entry name" value="Hect, E3 ligase catalytic domains"/>
    <property type="match status" value="1"/>
</dbReference>
<comment type="catalytic activity">
    <reaction evidence="1">
        <text>S-ubiquitinyl-[E2 ubiquitin-conjugating enzyme]-L-cysteine + [acceptor protein]-L-lysine = [E2 ubiquitin-conjugating enzyme]-L-cysteine + N(6)-ubiquitinyl-[acceptor protein]-L-lysine.</text>
        <dbReference type="EC" id="2.3.2.26"/>
    </reaction>
</comment>
<evidence type="ECO:0000313" key="14">
    <source>
        <dbReference type="WBParaSite" id="EVEC_0000198501-mRNA-1"/>
    </source>
</evidence>
<evidence type="ECO:0000256" key="6">
    <source>
        <dbReference type="ARBA" id="ARBA00023018"/>
    </source>
</evidence>
<feature type="domain" description="HECT" evidence="11">
    <location>
        <begin position="628"/>
        <end position="972"/>
    </location>
</feature>
<accession>A0A0N4UWV2</accession>
<dbReference type="EMBL" id="UXUI01007253">
    <property type="protein sequence ID" value="VDD86550.1"/>
    <property type="molecule type" value="Genomic_DNA"/>
</dbReference>